<dbReference type="AlphaFoldDB" id="A0A0E9QNE9"/>
<sequence>MMVRIVFKMNFFRSMFVFSQLSRLYV</sequence>
<dbReference type="EMBL" id="GBXM01090969">
    <property type="protein sequence ID" value="JAH17608.1"/>
    <property type="molecule type" value="Transcribed_RNA"/>
</dbReference>
<name>A0A0E9QNE9_ANGAN</name>
<accession>A0A0E9QNE9</accession>
<organism evidence="1">
    <name type="scientific">Anguilla anguilla</name>
    <name type="common">European freshwater eel</name>
    <name type="synonym">Muraena anguilla</name>
    <dbReference type="NCBI Taxonomy" id="7936"/>
    <lineage>
        <taxon>Eukaryota</taxon>
        <taxon>Metazoa</taxon>
        <taxon>Chordata</taxon>
        <taxon>Craniata</taxon>
        <taxon>Vertebrata</taxon>
        <taxon>Euteleostomi</taxon>
        <taxon>Actinopterygii</taxon>
        <taxon>Neopterygii</taxon>
        <taxon>Teleostei</taxon>
        <taxon>Anguilliformes</taxon>
        <taxon>Anguillidae</taxon>
        <taxon>Anguilla</taxon>
    </lineage>
</organism>
<reference evidence="1" key="2">
    <citation type="journal article" date="2015" name="Fish Shellfish Immunol.">
        <title>Early steps in the European eel (Anguilla anguilla)-Vibrio vulnificus interaction in the gills: Role of the RtxA13 toxin.</title>
        <authorList>
            <person name="Callol A."/>
            <person name="Pajuelo D."/>
            <person name="Ebbesson L."/>
            <person name="Teles M."/>
            <person name="MacKenzie S."/>
            <person name="Amaro C."/>
        </authorList>
    </citation>
    <scope>NUCLEOTIDE SEQUENCE</scope>
</reference>
<protein>
    <submittedName>
        <fullName evidence="1">Uncharacterized protein</fullName>
    </submittedName>
</protein>
<proteinExistence type="predicted"/>
<reference evidence="1" key="1">
    <citation type="submission" date="2014-11" db="EMBL/GenBank/DDBJ databases">
        <authorList>
            <person name="Amaro Gonzalez C."/>
        </authorList>
    </citation>
    <scope>NUCLEOTIDE SEQUENCE</scope>
</reference>
<evidence type="ECO:0000313" key="1">
    <source>
        <dbReference type="EMBL" id="JAH17608.1"/>
    </source>
</evidence>